<reference evidence="2 3" key="1">
    <citation type="submission" date="2023-05" db="EMBL/GenBank/DDBJ databases">
        <title>[ruminococcus] sp. nov., isolated from a pig farm feces dump.</title>
        <authorList>
            <person name="Chang Y.-H."/>
        </authorList>
    </citation>
    <scope>NUCLEOTIDE SEQUENCE [LARGE SCALE GENOMIC DNA]</scope>
    <source>
        <strain evidence="2 3">YH-rum2234</strain>
    </source>
</reference>
<dbReference type="Proteomes" id="UP001300383">
    <property type="component" value="Unassembled WGS sequence"/>
</dbReference>
<evidence type="ECO:0008006" key="4">
    <source>
        <dbReference type="Google" id="ProtNLM"/>
    </source>
</evidence>
<protein>
    <recommendedName>
        <fullName evidence="4">Lipoprotein</fullName>
    </recommendedName>
</protein>
<organism evidence="2 3">
    <name type="scientific">Fusibacillus kribbianus</name>
    <dbReference type="NCBI Taxonomy" id="3044208"/>
    <lineage>
        <taxon>Bacteria</taxon>
        <taxon>Bacillati</taxon>
        <taxon>Bacillota</taxon>
        <taxon>Clostridia</taxon>
        <taxon>Lachnospirales</taxon>
        <taxon>Lachnospiraceae</taxon>
        <taxon>Fusibacillus</taxon>
    </lineage>
</organism>
<dbReference type="PROSITE" id="PS51257">
    <property type="entry name" value="PROKAR_LIPOPROTEIN"/>
    <property type="match status" value="1"/>
</dbReference>
<feature type="chain" id="PRO_5042981149" description="Lipoprotein" evidence="1">
    <location>
        <begin position="21"/>
        <end position="212"/>
    </location>
</feature>
<name>A0AAP4BDC5_9FIRM</name>
<evidence type="ECO:0000256" key="1">
    <source>
        <dbReference type="SAM" id="SignalP"/>
    </source>
</evidence>
<evidence type="ECO:0000313" key="2">
    <source>
        <dbReference type="EMBL" id="MDI9242269.1"/>
    </source>
</evidence>
<gene>
    <name evidence="2" type="ORF">QJ036_07270</name>
</gene>
<evidence type="ECO:0000313" key="3">
    <source>
        <dbReference type="Proteomes" id="UP001300383"/>
    </source>
</evidence>
<accession>A0AAP4BDC5</accession>
<feature type="signal peptide" evidence="1">
    <location>
        <begin position="1"/>
        <end position="20"/>
    </location>
</feature>
<keyword evidence="3" id="KW-1185">Reference proteome</keyword>
<sequence length="212" mass="22570">MKKRVTGLLLIMTVVMTVFAGCGKIKFEPETSSIYVKKDGTVISADMEPFEGSNYSEDELKTYVENAVKAYNSAKGAPAEAYADEKDKDTVLPVKVNSLKVDKGTASLFLEYAGCGDYLTFTGTAGTEGGINRLELSTVGETTLEGTFKNAKGEDVTLDGVTKKDSNPVVIVEGPVTMQVEGTIQFVSTGVTVDGKRTVTTPAGSVSYIVFK</sequence>
<dbReference type="AlphaFoldDB" id="A0AAP4BDC5"/>
<dbReference type="EMBL" id="JASGBQ010000010">
    <property type="protein sequence ID" value="MDI9242269.1"/>
    <property type="molecule type" value="Genomic_DNA"/>
</dbReference>
<comment type="caution">
    <text evidence="2">The sequence shown here is derived from an EMBL/GenBank/DDBJ whole genome shotgun (WGS) entry which is preliminary data.</text>
</comment>
<dbReference type="RefSeq" id="WP_283230718.1">
    <property type="nucleotide sequence ID" value="NZ_JASGBQ010000010.1"/>
</dbReference>
<proteinExistence type="predicted"/>
<keyword evidence="1" id="KW-0732">Signal</keyword>